<keyword evidence="5" id="KW-1185">Reference proteome</keyword>
<keyword evidence="2" id="KW-0012">Acyltransferase</keyword>
<name>A0A1H9Y1J7_9BACI</name>
<dbReference type="PROSITE" id="PS51186">
    <property type="entry name" value="GNAT"/>
    <property type="match status" value="1"/>
</dbReference>
<evidence type="ECO:0000256" key="1">
    <source>
        <dbReference type="ARBA" id="ARBA00022679"/>
    </source>
</evidence>
<protein>
    <submittedName>
        <fullName evidence="4">Acetyltransferase (GNAT) domain-containing protein</fullName>
    </submittedName>
</protein>
<dbReference type="CDD" id="cd04301">
    <property type="entry name" value="NAT_SF"/>
    <property type="match status" value="1"/>
</dbReference>
<dbReference type="SUPFAM" id="SSF55729">
    <property type="entry name" value="Acyl-CoA N-acyltransferases (Nat)"/>
    <property type="match status" value="1"/>
</dbReference>
<organism evidence="4 5">
    <name type="scientific">Oceanobacillus limi</name>
    <dbReference type="NCBI Taxonomy" id="930131"/>
    <lineage>
        <taxon>Bacteria</taxon>
        <taxon>Bacillati</taxon>
        <taxon>Bacillota</taxon>
        <taxon>Bacilli</taxon>
        <taxon>Bacillales</taxon>
        <taxon>Bacillaceae</taxon>
        <taxon>Oceanobacillus</taxon>
    </lineage>
</organism>
<keyword evidence="1 4" id="KW-0808">Transferase</keyword>
<dbReference type="STRING" id="930131.SAMN05216389_101127"/>
<dbReference type="Proteomes" id="UP000198618">
    <property type="component" value="Unassembled WGS sequence"/>
</dbReference>
<dbReference type="AlphaFoldDB" id="A0A1H9Y1J7"/>
<evidence type="ECO:0000313" key="5">
    <source>
        <dbReference type="Proteomes" id="UP000198618"/>
    </source>
</evidence>
<evidence type="ECO:0000313" key="4">
    <source>
        <dbReference type="EMBL" id="SES62678.1"/>
    </source>
</evidence>
<accession>A0A1H9Y1J7</accession>
<dbReference type="PANTHER" id="PTHR43420:SF31">
    <property type="entry name" value="ACETYLTRANSFERASE"/>
    <property type="match status" value="1"/>
</dbReference>
<evidence type="ECO:0000259" key="3">
    <source>
        <dbReference type="PROSITE" id="PS51186"/>
    </source>
</evidence>
<dbReference type="InterPro" id="IPR050680">
    <property type="entry name" value="YpeA/RimI_acetyltransf"/>
</dbReference>
<gene>
    <name evidence="4" type="ORF">SAMN05216389_101127</name>
</gene>
<dbReference type="RefSeq" id="WP_244513296.1">
    <property type="nucleotide sequence ID" value="NZ_FOHE01000001.1"/>
</dbReference>
<dbReference type="PANTHER" id="PTHR43420">
    <property type="entry name" value="ACETYLTRANSFERASE"/>
    <property type="match status" value="1"/>
</dbReference>
<reference evidence="4 5" key="1">
    <citation type="submission" date="2016-10" db="EMBL/GenBank/DDBJ databases">
        <authorList>
            <person name="de Groot N.N."/>
        </authorList>
    </citation>
    <scope>NUCLEOTIDE SEQUENCE [LARGE SCALE GENOMIC DNA]</scope>
    <source>
        <strain evidence="4 5">IBRC-M 10780</strain>
    </source>
</reference>
<feature type="domain" description="N-acetyltransferase" evidence="3">
    <location>
        <begin position="14"/>
        <end position="148"/>
    </location>
</feature>
<dbReference type="EMBL" id="FOHE01000001">
    <property type="protein sequence ID" value="SES62678.1"/>
    <property type="molecule type" value="Genomic_DNA"/>
</dbReference>
<dbReference type="InterPro" id="IPR016181">
    <property type="entry name" value="Acyl_CoA_acyltransferase"/>
</dbReference>
<dbReference type="Pfam" id="PF13527">
    <property type="entry name" value="Acetyltransf_9"/>
    <property type="match status" value="1"/>
</dbReference>
<dbReference type="Gene3D" id="3.40.630.30">
    <property type="match status" value="1"/>
</dbReference>
<dbReference type="GO" id="GO:0016747">
    <property type="term" value="F:acyltransferase activity, transferring groups other than amino-acyl groups"/>
    <property type="evidence" value="ECO:0007669"/>
    <property type="project" value="InterPro"/>
</dbReference>
<sequence length="202" mass="23999">MSSVTFFKDYRGNDKLRKSFNELSSLVFGINFEEWYQKNFWKHRYIPYSYVEEDRVIANVSVNLVDFIINNEKKRALQIGTVMTHPDYRNRGLSASLMNKILDEYENKYDFMYLFANQNVLDFYPKFGFKPVDEYQYSIEYVAGPTDGNDVYKLAGNNVEDLNFIYDFALDRVPVSKRFGTDNTPELLMFYCIYQCYLLPSR</sequence>
<evidence type="ECO:0000256" key="2">
    <source>
        <dbReference type="ARBA" id="ARBA00023315"/>
    </source>
</evidence>
<dbReference type="InterPro" id="IPR000182">
    <property type="entry name" value="GNAT_dom"/>
</dbReference>
<proteinExistence type="predicted"/>